<dbReference type="Proteomes" id="UP000324629">
    <property type="component" value="Unassembled WGS sequence"/>
</dbReference>
<keyword evidence="11" id="KW-1185">Reference proteome</keyword>
<evidence type="ECO:0000256" key="5">
    <source>
        <dbReference type="ARBA" id="ARBA00022750"/>
    </source>
</evidence>
<dbReference type="InterPro" id="IPR051320">
    <property type="entry name" value="Viral_Replic_Matur_Polypro"/>
</dbReference>
<evidence type="ECO:0000313" key="10">
    <source>
        <dbReference type="EMBL" id="KAA3671212.1"/>
    </source>
</evidence>
<dbReference type="GO" id="GO:0003964">
    <property type="term" value="F:RNA-directed DNA polymerase activity"/>
    <property type="evidence" value="ECO:0007669"/>
    <property type="project" value="UniProtKB-KW"/>
</dbReference>
<dbReference type="InterPro" id="IPR043502">
    <property type="entry name" value="DNA/RNA_pol_sf"/>
</dbReference>
<gene>
    <name evidence="10" type="ORF">DEA37_0010069</name>
</gene>
<dbReference type="SUPFAM" id="SSF56672">
    <property type="entry name" value="DNA/RNA polymerases"/>
    <property type="match status" value="1"/>
</dbReference>
<dbReference type="PANTHER" id="PTHR33064:SF37">
    <property type="entry name" value="RIBONUCLEASE H"/>
    <property type="match status" value="1"/>
</dbReference>
<dbReference type="GO" id="GO:0004519">
    <property type="term" value="F:endonuclease activity"/>
    <property type="evidence" value="ECO:0007669"/>
    <property type="project" value="UniProtKB-KW"/>
</dbReference>
<proteinExistence type="predicted"/>
<keyword evidence="4" id="KW-0540">Nuclease</keyword>
<sequence length="217" mass="24344">MREFENAAVVTINYQIPLVVETDASDTAIAATLNQDGRPVAFFSRTFNPSERNHSPVEKEAYVIVEALRKWRHYLLCVHFKLLTDQQSVSFVFDDKHEGRKQQPASKYDPVVEEGELPDCNPQCAHVRLPNGKEEMVSMKDPALRGEPGDLGTSECLADANDLIGATEIAHEMCSNDEAADSPTPTNYELLKQKQQPLHPYYLRSCEAVIAFSRFSS</sequence>
<evidence type="ECO:0000256" key="4">
    <source>
        <dbReference type="ARBA" id="ARBA00022722"/>
    </source>
</evidence>
<evidence type="ECO:0000256" key="6">
    <source>
        <dbReference type="ARBA" id="ARBA00022759"/>
    </source>
</evidence>
<dbReference type="CDD" id="cd09274">
    <property type="entry name" value="RNase_HI_RT_Ty3"/>
    <property type="match status" value="1"/>
</dbReference>
<evidence type="ECO:0000259" key="9">
    <source>
        <dbReference type="Pfam" id="PF17917"/>
    </source>
</evidence>
<dbReference type="PANTHER" id="PTHR33064">
    <property type="entry name" value="POL PROTEIN"/>
    <property type="match status" value="1"/>
</dbReference>
<keyword evidence="1" id="KW-0645">Protease</keyword>
<feature type="domain" description="Reverse transcriptase RNase H-like" evidence="9">
    <location>
        <begin position="16"/>
        <end position="102"/>
    </location>
</feature>
<evidence type="ECO:0000256" key="3">
    <source>
        <dbReference type="ARBA" id="ARBA00022695"/>
    </source>
</evidence>
<evidence type="ECO:0000256" key="1">
    <source>
        <dbReference type="ARBA" id="ARBA00022670"/>
    </source>
</evidence>
<dbReference type="GO" id="GO:0006508">
    <property type="term" value="P:proteolysis"/>
    <property type="evidence" value="ECO:0007669"/>
    <property type="project" value="UniProtKB-KW"/>
</dbReference>
<evidence type="ECO:0000313" key="11">
    <source>
        <dbReference type="Proteomes" id="UP000324629"/>
    </source>
</evidence>
<protein>
    <recommendedName>
        <fullName evidence="9">Reverse transcriptase RNase H-like domain-containing protein</fullName>
    </recommendedName>
</protein>
<keyword evidence="5" id="KW-0064">Aspartyl protease</keyword>
<keyword evidence="8" id="KW-0695">RNA-directed DNA polymerase</keyword>
<evidence type="ECO:0000256" key="2">
    <source>
        <dbReference type="ARBA" id="ARBA00022679"/>
    </source>
</evidence>
<dbReference type="GO" id="GO:0004190">
    <property type="term" value="F:aspartic-type endopeptidase activity"/>
    <property type="evidence" value="ECO:0007669"/>
    <property type="project" value="UniProtKB-KW"/>
</dbReference>
<dbReference type="AlphaFoldDB" id="A0A5J4N6R2"/>
<dbReference type="Pfam" id="PF17917">
    <property type="entry name" value="RT_RNaseH"/>
    <property type="match status" value="1"/>
</dbReference>
<keyword evidence="3" id="KW-0548">Nucleotidyltransferase</keyword>
<accession>A0A5J4N6R2</accession>
<evidence type="ECO:0000256" key="8">
    <source>
        <dbReference type="ARBA" id="ARBA00022918"/>
    </source>
</evidence>
<dbReference type="InterPro" id="IPR041373">
    <property type="entry name" value="RT_RNaseH"/>
</dbReference>
<keyword evidence="7" id="KW-0378">Hydrolase</keyword>
<reference evidence="10 11" key="1">
    <citation type="journal article" date="2019" name="Gigascience">
        <title>Whole-genome sequence of the oriental lung fluke Paragonimus westermani.</title>
        <authorList>
            <person name="Oey H."/>
            <person name="Zakrzewski M."/>
            <person name="Narain K."/>
            <person name="Devi K.R."/>
            <person name="Agatsuma T."/>
            <person name="Nawaratna S."/>
            <person name="Gobert G.N."/>
            <person name="Jones M.K."/>
            <person name="Ragan M.A."/>
            <person name="McManus D.P."/>
            <person name="Krause L."/>
        </authorList>
    </citation>
    <scope>NUCLEOTIDE SEQUENCE [LARGE SCALE GENOMIC DNA]</scope>
    <source>
        <strain evidence="10 11">IND2009</strain>
    </source>
</reference>
<comment type="caution">
    <text evidence="10">The sequence shown here is derived from an EMBL/GenBank/DDBJ whole genome shotgun (WGS) entry which is preliminary data.</text>
</comment>
<evidence type="ECO:0000256" key="7">
    <source>
        <dbReference type="ARBA" id="ARBA00022801"/>
    </source>
</evidence>
<keyword evidence="6" id="KW-0255">Endonuclease</keyword>
<keyword evidence="2" id="KW-0808">Transferase</keyword>
<organism evidence="10 11">
    <name type="scientific">Paragonimus westermani</name>
    <dbReference type="NCBI Taxonomy" id="34504"/>
    <lineage>
        <taxon>Eukaryota</taxon>
        <taxon>Metazoa</taxon>
        <taxon>Spiralia</taxon>
        <taxon>Lophotrochozoa</taxon>
        <taxon>Platyhelminthes</taxon>
        <taxon>Trematoda</taxon>
        <taxon>Digenea</taxon>
        <taxon>Plagiorchiida</taxon>
        <taxon>Troglotremata</taxon>
        <taxon>Troglotrematidae</taxon>
        <taxon>Paragonimus</taxon>
    </lineage>
</organism>
<name>A0A5J4N6R2_9TREM</name>
<dbReference type="EMBL" id="QNGE01006979">
    <property type="protein sequence ID" value="KAA3671212.1"/>
    <property type="molecule type" value="Genomic_DNA"/>
</dbReference>